<keyword evidence="1" id="KW-1133">Transmembrane helix</keyword>
<feature type="non-terminal residue" evidence="3">
    <location>
        <position position="180"/>
    </location>
</feature>
<feature type="transmembrane region" description="Helical" evidence="1">
    <location>
        <begin position="150"/>
        <end position="172"/>
    </location>
</feature>
<organism evidence="3">
    <name type="scientific">hydrothermal vent metagenome</name>
    <dbReference type="NCBI Taxonomy" id="652676"/>
    <lineage>
        <taxon>unclassified sequences</taxon>
        <taxon>metagenomes</taxon>
        <taxon>ecological metagenomes</taxon>
    </lineage>
</organism>
<proteinExistence type="predicted"/>
<feature type="domain" description="GYF" evidence="2">
    <location>
        <begin position="6"/>
        <end position="55"/>
    </location>
</feature>
<dbReference type="Pfam" id="PF14237">
    <property type="entry name" value="GYF_2"/>
    <property type="match status" value="1"/>
</dbReference>
<dbReference type="InterPro" id="IPR025640">
    <property type="entry name" value="GYF_2"/>
</dbReference>
<sequence>MGESKWWYSKDGQRLGPVPLTVLHDLAASGDLQRDTLVWCEGMGDWLEVQYVKDLEHLFAGPPPLPENSQVTSKTCTSSGSGNKEKFAFQPVPAPVKIVGDNESTRTLLAADVRKKYITTLAKRYETIAWVAGFILTSVILAMLNLNINIWVFVVLIMVGTAAVPAVIEHLLEKKLIKTS</sequence>
<reference evidence="3" key="1">
    <citation type="submission" date="2018-06" db="EMBL/GenBank/DDBJ databases">
        <authorList>
            <person name="Zhirakovskaya E."/>
        </authorList>
    </citation>
    <scope>NUCLEOTIDE SEQUENCE</scope>
</reference>
<keyword evidence="1" id="KW-0812">Transmembrane</keyword>
<feature type="transmembrane region" description="Helical" evidence="1">
    <location>
        <begin position="125"/>
        <end position="144"/>
    </location>
</feature>
<gene>
    <name evidence="3" type="ORF">MNBD_GAMMA21-681</name>
</gene>
<evidence type="ECO:0000256" key="1">
    <source>
        <dbReference type="SAM" id="Phobius"/>
    </source>
</evidence>
<evidence type="ECO:0000313" key="3">
    <source>
        <dbReference type="EMBL" id="VAW99567.1"/>
    </source>
</evidence>
<evidence type="ECO:0000259" key="2">
    <source>
        <dbReference type="Pfam" id="PF14237"/>
    </source>
</evidence>
<dbReference type="AlphaFoldDB" id="A0A3B1AJI4"/>
<protein>
    <recommendedName>
        <fullName evidence="2">GYF domain-containing protein</fullName>
    </recommendedName>
</protein>
<dbReference type="EMBL" id="UOFR01000068">
    <property type="protein sequence ID" value="VAW99567.1"/>
    <property type="molecule type" value="Genomic_DNA"/>
</dbReference>
<accession>A0A3B1AJI4</accession>
<name>A0A3B1AJI4_9ZZZZ</name>
<keyword evidence="1" id="KW-0472">Membrane</keyword>